<dbReference type="GO" id="GO:0005096">
    <property type="term" value="F:GTPase activator activity"/>
    <property type="evidence" value="ECO:0007669"/>
    <property type="project" value="UniProtKB-KW"/>
</dbReference>
<evidence type="ECO:0000256" key="7">
    <source>
        <dbReference type="ARBA" id="ARBA00022692"/>
    </source>
</evidence>
<dbReference type="PANTHER" id="PTHR23176:SF129">
    <property type="entry name" value="RHO GTPASE ACTIVATING PROTEIN AT 16F, ISOFORM E-RELATED"/>
    <property type="match status" value="1"/>
</dbReference>
<dbReference type="InterPro" id="IPR050729">
    <property type="entry name" value="Rho-GAP"/>
</dbReference>
<feature type="region of interest" description="Disordered" evidence="26">
    <location>
        <begin position="918"/>
        <end position="1109"/>
    </location>
</feature>
<feature type="region of interest" description="Disordered" evidence="26">
    <location>
        <begin position="1748"/>
        <end position="1781"/>
    </location>
</feature>
<evidence type="ECO:0000256" key="15">
    <source>
        <dbReference type="ARBA" id="ARBA00022946"/>
    </source>
</evidence>
<dbReference type="Gene3D" id="3.30.160.60">
    <property type="entry name" value="Classic Zinc Finger"/>
    <property type="match status" value="4"/>
</dbReference>
<evidence type="ECO:0000256" key="5">
    <source>
        <dbReference type="ARBA" id="ARBA00022443"/>
    </source>
</evidence>
<evidence type="ECO:0000256" key="3">
    <source>
        <dbReference type="ARBA" id="ARBA00004569"/>
    </source>
</evidence>
<dbReference type="FunFam" id="3.30.160.60:FF:000072">
    <property type="entry name" value="zinc finger protein 143 isoform X1"/>
    <property type="match status" value="1"/>
</dbReference>
<dbReference type="PROSITE" id="PS50238">
    <property type="entry name" value="RHOGAP"/>
    <property type="match status" value="1"/>
</dbReference>
<feature type="compositionally biased region" description="Polar residues" evidence="26">
    <location>
        <begin position="1012"/>
        <end position="1026"/>
    </location>
</feature>
<dbReference type="SUPFAM" id="SSF51045">
    <property type="entry name" value="WW domain"/>
    <property type="match status" value="1"/>
</dbReference>
<keyword evidence="13" id="KW-0378">Hydrolase</keyword>
<dbReference type="SMART" id="SM00355">
    <property type="entry name" value="ZnF_C2H2"/>
    <property type="match status" value="4"/>
</dbReference>
<dbReference type="SUPFAM" id="SSF52540">
    <property type="entry name" value="P-loop containing nucleoside triphosphate hydrolases"/>
    <property type="match status" value="1"/>
</dbReference>
<evidence type="ECO:0000256" key="18">
    <source>
        <dbReference type="ARBA" id="ARBA00023121"/>
    </source>
</evidence>
<dbReference type="GO" id="GO:0003924">
    <property type="term" value="F:GTPase activity"/>
    <property type="evidence" value="ECO:0007669"/>
    <property type="project" value="InterPro"/>
</dbReference>
<evidence type="ECO:0000256" key="2">
    <source>
        <dbReference type="ARBA" id="ARBA00004434"/>
    </source>
</evidence>
<feature type="compositionally biased region" description="Basic and acidic residues" evidence="26">
    <location>
        <begin position="2461"/>
        <end position="2470"/>
    </location>
</feature>
<feature type="region of interest" description="Disordered" evidence="26">
    <location>
        <begin position="3213"/>
        <end position="3232"/>
    </location>
</feature>
<dbReference type="SMART" id="SM00326">
    <property type="entry name" value="SH3"/>
    <property type="match status" value="1"/>
</dbReference>
<evidence type="ECO:0000256" key="24">
    <source>
        <dbReference type="ARBA" id="ARBA00048040"/>
    </source>
</evidence>
<feature type="region of interest" description="Disordered" evidence="26">
    <location>
        <begin position="1124"/>
        <end position="1433"/>
    </location>
</feature>
<dbReference type="Gene3D" id="3.40.50.300">
    <property type="entry name" value="P-loop containing nucleotide triphosphate hydrolases"/>
    <property type="match status" value="1"/>
</dbReference>
<evidence type="ECO:0000256" key="21">
    <source>
        <dbReference type="ARBA" id="ARBA00023157"/>
    </source>
</evidence>
<dbReference type="PRINTS" id="PR00195">
    <property type="entry name" value="DYNAMIN"/>
</dbReference>
<dbReference type="PROSITE" id="PS01159">
    <property type="entry name" value="WW_DOMAIN_1"/>
    <property type="match status" value="1"/>
</dbReference>
<evidence type="ECO:0000313" key="27">
    <source>
        <dbReference type="EMBL" id="CAD7228596.1"/>
    </source>
</evidence>
<feature type="compositionally biased region" description="Pro residues" evidence="26">
    <location>
        <begin position="1495"/>
        <end position="1509"/>
    </location>
</feature>
<dbReference type="Pfam" id="PF00018">
    <property type="entry name" value="SH3_1"/>
    <property type="match status" value="1"/>
</dbReference>
<dbReference type="InterPro" id="IPR030381">
    <property type="entry name" value="G_DYNAMIN_dom"/>
</dbReference>
<dbReference type="Gene3D" id="2.30.29.30">
    <property type="entry name" value="Pleckstrin-homology domain (PH domain)/Phosphotyrosine-binding domain (PTB)"/>
    <property type="match status" value="1"/>
</dbReference>
<feature type="compositionally biased region" description="Low complexity" evidence="26">
    <location>
        <begin position="1175"/>
        <end position="1202"/>
    </location>
</feature>
<evidence type="ECO:0000256" key="6">
    <source>
        <dbReference type="ARBA" id="ARBA00022468"/>
    </source>
</evidence>
<dbReference type="InterPro" id="IPR002999">
    <property type="entry name" value="Tudor"/>
</dbReference>
<dbReference type="InterPro" id="IPR013087">
    <property type="entry name" value="Znf_C2H2_type"/>
</dbReference>
<keyword evidence="19" id="KW-0496">Mitochondrion</keyword>
<reference evidence="27" key="1">
    <citation type="submission" date="2020-11" db="EMBL/GenBank/DDBJ databases">
        <authorList>
            <person name="Tran Van P."/>
        </authorList>
    </citation>
    <scope>NUCLEOTIDE SEQUENCE</scope>
</reference>
<dbReference type="Pfam" id="PF00567">
    <property type="entry name" value="TUDOR"/>
    <property type="match status" value="1"/>
</dbReference>
<keyword evidence="6" id="KW-0343">GTPase activation</keyword>
<evidence type="ECO:0000256" key="8">
    <source>
        <dbReference type="ARBA" id="ARBA00022703"/>
    </source>
</evidence>
<dbReference type="CDD" id="cd08771">
    <property type="entry name" value="DLP_1"/>
    <property type="match status" value="1"/>
</dbReference>
<dbReference type="SUPFAM" id="SSF57667">
    <property type="entry name" value="beta-beta-alpha zinc fingers"/>
    <property type="match status" value="3"/>
</dbReference>
<dbReference type="InterPro" id="IPR001202">
    <property type="entry name" value="WW_dom"/>
</dbReference>
<dbReference type="GO" id="GO:0006508">
    <property type="term" value="P:proteolysis"/>
    <property type="evidence" value="ECO:0007669"/>
    <property type="project" value="InterPro"/>
</dbReference>
<feature type="compositionally biased region" description="Basic and acidic residues" evidence="26">
    <location>
        <begin position="738"/>
        <end position="748"/>
    </location>
</feature>
<dbReference type="GO" id="GO:0004190">
    <property type="term" value="F:aspartic-type endopeptidase activity"/>
    <property type="evidence" value="ECO:0007669"/>
    <property type="project" value="InterPro"/>
</dbReference>
<dbReference type="PROSITE" id="PS50157">
    <property type="entry name" value="ZINC_FINGER_C2H2_2"/>
    <property type="match status" value="4"/>
</dbReference>
<feature type="region of interest" description="Disordered" evidence="26">
    <location>
        <begin position="1450"/>
        <end position="1530"/>
    </location>
</feature>
<keyword evidence="7" id="KW-0812">Transmembrane</keyword>
<dbReference type="PROSITE" id="PS50002">
    <property type="entry name" value="SH3"/>
    <property type="match status" value="1"/>
</dbReference>
<keyword evidence="11" id="KW-0863">Zinc-finger</keyword>
<dbReference type="SMART" id="SM00324">
    <property type="entry name" value="RhoGAP"/>
    <property type="match status" value="1"/>
</dbReference>
<dbReference type="Pfam" id="PF00397">
    <property type="entry name" value="WW"/>
    <property type="match status" value="1"/>
</dbReference>
<dbReference type="FunFam" id="3.30.160.60:FF:001498">
    <property type="entry name" value="Zinc finger protein 404"/>
    <property type="match status" value="1"/>
</dbReference>
<keyword evidence="12" id="KW-0999">Mitochondrion inner membrane</keyword>
<dbReference type="GO" id="GO:0005743">
    <property type="term" value="C:mitochondrial inner membrane"/>
    <property type="evidence" value="ECO:0007669"/>
    <property type="project" value="UniProtKB-SubCell"/>
</dbReference>
<dbReference type="PROSITE" id="PS50020">
    <property type="entry name" value="WW_DOMAIN_2"/>
    <property type="match status" value="1"/>
</dbReference>
<evidence type="ECO:0000256" key="19">
    <source>
        <dbReference type="ARBA" id="ARBA00023128"/>
    </source>
</evidence>
<evidence type="ECO:0000256" key="25">
    <source>
        <dbReference type="SAM" id="Coils"/>
    </source>
</evidence>
<dbReference type="InterPro" id="IPR035437">
    <property type="entry name" value="SNase_OB-fold_sf"/>
</dbReference>
<dbReference type="Pfam" id="PF00096">
    <property type="entry name" value="zf-C2H2"/>
    <property type="match status" value="2"/>
</dbReference>
<comment type="catalytic activity">
    <reaction evidence="24">
        <text>GTP + H2O = GDP + phosphate + H(+)</text>
        <dbReference type="Rhea" id="RHEA:19669"/>
        <dbReference type="ChEBI" id="CHEBI:15377"/>
        <dbReference type="ChEBI" id="CHEBI:15378"/>
        <dbReference type="ChEBI" id="CHEBI:37565"/>
        <dbReference type="ChEBI" id="CHEBI:43474"/>
        <dbReference type="ChEBI" id="CHEBI:58189"/>
        <dbReference type="EC" id="3.6.5.5"/>
    </reaction>
</comment>
<dbReference type="EMBL" id="OB661609">
    <property type="protein sequence ID" value="CAD7228596.1"/>
    <property type="molecule type" value="Genomic_DNA"/>
</dbReference>
<keyword evidence="5" id="KW-0728">SH3 domain</keyword>
<dbReference type="PROSITE" id="PS00028">
    <property type="entry name" value="ZINC_FINGER_C2H2_1"/>
    <property type="match status" value="4"/>
</dbReference>
<dbReference type="GO" id="GO:0008289">
    <property type="term" value="F:lipid binding"/>
    <property type="evidence" value="ECO:0007669"/>
    <property type="project" value="UniProtKB-KW"/>
</dbReference>
<evidence type="ECO:0000256" key="10">
    <source>
        <dbReference type="ARBA" id="ARBA00022737"/>
    </source>
</evidence>
<feature type="compositionally biased region" description="Basic and acidic residues" evidence="26">
    <location>
        <begin position="1124"/>
        <end position="1136"/>
    </location>
</feature>
<organism evidence="27">
    <name type="scientific">Cyprideis torosa</name>
    <dbReference type="NCBI Taxonomy" id="163714"/>
    <lineage>
        <taxon>Eukaryota</taxon>
        <taxon>Metazoa</taxon>
        <taxon>Ecdysozoa</taxon>
        <taxon>Arthropoda</taxon>
        <taxon>Crustacea</taxon>
        <taxon>Oligostraca</taxon>
        <taxon>Ostracoda</taxon>
        <taxon>Podocopa</taxon>
        <taxon>Podocopida</taxon>
        <taxon>Cytherocopina</taxon>
        <taxon>Cytheroidea</taxon>
        <taxon>Cytherideidae</taxon>
        <taxon>Cyprideis</taxon>
    </lineage>
</organism>
<dbReference type="InterPro" id="IPR045063">
    <property type="entry name" value="Dynamin_N"/>
</dbReference>
<accession>A0A7R8WG91</accession>
<dbReference type="SUPFAM" id="SSF48350">
    <property type="entry name" value="GTPase activation domain, GAP"/>
    <property type="match status" value="1"/>
</dbReference>
<keyword evidence="18" id="KW-0446">Lipid-binding</keyword>
<dbReference type="GO" id="GO:0005525">
    <property type="term" value="F:GTP binding"/>
    <property type="evidence" value="ECO:0007669"/>
    <property type="project" value="InterPro"/>
</dbReference>
<dbReference type="OrthoDB" id="415706at2759"/>
<protein>
    <recommendedName>
        <fullName evidence="23">Dynamin-like GTPase OPA1, mitochondrial</fullName>
        <ecNumber evidence="4">3.6.5.5</ecNumber>
    </recommendedName>
</protein>
<feature type="compositionally biased region" description="Low complexity" evidence="26">
    <location>
        <begin position="1291"/>
        <end position="1301"/>
    </location>
</feature>
<sequence>SRGAGEMMTRAPVQVTLSEGPYHVAQFKNSSREYDLTKEKELAELRREIEIRMLNSVRDGRTVSSEVISMSVKGPGLQRMVLVDLPGIISTQTTDMADDTREAIRFMARHHMSNPNAIILCIQDGSLDAERSNVTDLVASMDPQGRRTILVLTKVDLAEENLTRPERIKKILSGTLFPMKAMGYFAVVTGRGNKDDSIQTIREYEESFFKKSKLFKEVVSSTGSATGLLPSSLLAFSYATTNSMYNSGTAHSTQLTTRNLSQAVSECFWKMVKDTVEQQADAFKATRFNLETEWKNSFPRLRERDRDELFEKGRGEILDDVVELSQLSPKQWEEALSKRLWERMANHIFENIYMPAAQTADTGSFNTAVDIKLRQWTEEHLPKRCVEVGLETLKEEFLRFIEKRKTSRDHDSIFDRLKTAVVKEAFDRHTWEEKASEVLRVIQLNALADRSVHDKHQWAESCRFLEKSLQDKIQSNDQLLKDLRGPGTWERWVHWKTRTSEQNIRAAVITELERILIADPNHSSSLSFDEVTTTRTNMETSGYEGVTNDVVRDSWRTLYRDHFLKRSLAKAIDCRRGFFAYQQGLDSEFECNDVVLFWRIQQMLKVTSNALRQQVMNREARRLEKAIKQVLDEYSETNEKKKELLVGRRVELAEELKRLQLQFSCMETSDKKNNNGVYVRVLYDYDSQHHKHTAQIKAGEEYVLLQKTNASWWKVTCDTGKSKPFYVPAAYVKVIEKPSPSEKKDAAREGQQSPSTLESLLRQTPPIPRLRVSRGVSQDDIEVGTLRAKRSSKDHYRRDVRDHVFSGDIGDRRSYSLEWGKIDFEFQKIDSLVKSMKPFLMKKFLQMPSSDSPTSLPSNITFAGQSGKESGPRSRKPSLTSVVREKPVKRRSAIMTWGEDAWVEDDGTCSIISTSSMATVESHGNKNFHPHRAPPVMPSASSSSNRRRNSLSHASSSSPLSSSESSLIESSSDDLRLEPPPLPPKQKTKSFSSIVSAKLSPTRPMRRHGANKNRSSPKSTKTQLTPPTKYRYFGDEGIPRPEPEGGETVTPPAPKQPRRPTHHHRKKDPAPPPPIAKSRSTTVFPHRPEAYSQIAPSKLKPKSVSSGGLAKTALTRSLEELAKAITFPHREEKPAKGETSPGSHVPPEVPEKPSKPTVSSSPSFRERLQPPAPSPASSSSDSKSESSPSSSAAKKKTLSSSDSVRRLAEKFNNIQEGSAHPSYAHPPGPAVPVRSDKPPEAVSAPRVPSPDYDDVPLNDEGGDKEDPPPPLPTPKRPPTSLSTNRSGKEGPSSSPATPTTPQAEVSPKTNSGSRPHPLAASNPSYILMSLPEKSQGSPQRPMPPSNSVLVKEPIVQPDDINRVRVPSAEKEEKGSSSEPKETAASENKEQHDPPPSTNERPTVMPHTPGTVYANLPLASATPKSPPPQPGPAAELVAMISKDWGEYYDRDTNRRFYFNPKTKETSWKPPRRSPTQAPSPAPPLDSSSDGEGLSIPPAPTSRAPDPPVAPSPHATPRRGDPPLAPPPLGLTEEEFLKAAAQGYVKMWEGKRAFLQHQGTGKKWFVARDTEDHPYFYDENGNAVWSLPDPSKERHPESRDVPSPLPTSSHGVKGAPRYTRTTSMILEHLEISDGYDPVAEDDETDGAGSGVFGVRKSSFRNSKKGKIKKTASLPKGYSHPINVILKGIVKKQQLNGKRLWRSWSTSFAILTDFYLFFYRDQKTAESQQDFLKSDKYEVAIDLSFARIEWPSPSSSSRKSVCMGSHHHNSHDKSGDGGGSSTFKIMGTRSSDPSFLIQSEKPLKTSEWFEKIQERISRRTENISRPSQPHKLPSSFRPMQDKNSFRGKSVKVAPKGSMEDLSSGERKLRIRDRLLQFFMRREPLESIKKKGIYRDEPVFGRTLSSLCQLEHQDIPKFVRLCIQLIEKDEKFLKADGLYRVSGNLSRVDQAKYIVMEEEEDVHNLTGALKLFFRELKDPLILIPVMRDLLAVLDKTKDRSQRIEMFRPIFRSKNMLKCHLETLVFLLVHLRKVTEYSAHNRMKSHNLAIVFGPNLMWEDEANTMAMSPSGIMRQNEIVEILITNFNEMDSTSTAEVDLPCGLDVGHEEEVSSGICHEEEVSSGICHEDEVSSGVCHEEEVSSRVCHKEEVLSGVGREEDVSSVVGREEEVSSGSSTLCAGECLSTSSGATVEIRQPVSTSDHEFSSLKHFVNDAVRSVPCPLVNCGKMFKNQAAMRKHLQTHGPRMNVCAECGKAFVERAKLKRHQVVHTGEKPYPCPVEFCNKSFSLSFNLRAHVRTHLGEKPHKCPIDGCDKSFAQATALKFHLTTHARTKLVQTAEGHRYMLSAVDAEELQRIMKEGLPQLKGRETELQEGSASGNTAEKDDSVVVLEGGIIADTELLAAQRQRYNAMVNAPASRQHAYMPSSFPPRKSRQSENSLLQKCRDDGQSVSLNRRNEPVLQSSSLKEKAAASKEPWRTNHRVCLKLKNESQQGSRGQSDVRFRTDINRDDLRNQSDLRLKEMTNRQNYYDSSVPSVGGVRNGRAAHGLIRESGKLNDHDEDKERRNLQLLCGLQRSRCQEREERLLKTEFKKQLNLDIDLSPLPLPNFSDDEDDGRFDLKPLKQTKGLTDDDWTSDEDEDVFGKPILGLIYPVQIEEPSPNVGVVERILKASAENCVARDSDGWIADRRSVPAIVNEKVTGAVEVEENTSPVNSEAALILESDSDEDLFMDALDVLPDTANSNTCSKVHCVTNVVSPNEFYVRLANSSVETFSELKALLADHESALFTGIMDRLDPGSLVICRGPPLSRAFVITSENKESCYSVVLLDSGVTLNSVTRSDLSQSLRNMPDERWLTPLLETPALAVKCLQVGVKPVSQQKGWSTKANWILQRFISIDGQRAELEIQIVEELKQASCHNQRSLVVDLRKNFECKELQTSEPESLKDALIKTAPPSAAWIYSGAQNRSLAPRISTQELVENEVYDVICQYFITPLDFFVTINETKCNAPLTKLQNQLAKYLTESPSQPRPPLRFIPGDLLAIRHTDESISIVPPGFYRAEVIYMWRDAASNEPLYDVFMIDNGEKLMRVRSEALYYLPEGFRRLPAQAIHCGLDGVASSGACYFSFIPLECKRMFLIIQGECDSIEVKGACKSPAKPVGTPRILKLVVKGVSPVPFSTSPYSFLKYTSYLVELFDAEKRQKFNDEFITLNYCRKLTAPLSRTQPSCSPSKKRKIDSPSS</sequence>
<keyword evidence="21" id="KW-1015">Disulfide bond</keyword>
<dbReference type="FunFam" id="3.30.160.60:FF:000446">
    <property type="entry name" value="Zinc finger protein"/>
    <property type="match status" value="1"/>
</dbReference>
<keyword evidence="10" id="KW-0677">Repeat</keyword>
<dbReference type="InterPro" id="IPR036020">
    <property type="entry name" value="WW_dom_sf"/>
</dbReference>
<evidence type="ECO:0000256" key="14">
    <source>
        <dbReference type="ARBA" id="ARBA00022833"/>
    </source>
</evidence>
<dbReference type="SUPFAM" id="SSF50044">
    <property type="entry name" value="SH3-domain"/>
    <property type="match status" value="1"/>
</dbReference>
<dbReference type="SMART" id="SM00233">
    <property type="entry name" value="PH"/>
    <property type="match status" value="1"/>
</dbReference>
<dbReference type="InterPro" id="IPR000198">
    <property type="entry name" value="RhoGAP_dom"/>
</dbReference>
<gene>
    <name evidence="27" type="ORF">CTOB1V02_LOCUS6476</name>
</gene>
<dbReference type="Gene3D" id="2.20.70.10">
    <property type="match status" value="1"/>
</dbReference>
<dbReference type="InterPro" id="IPR001401">
    <property type="entry name" value="Dynamin_GTPase"/>
</dbReference>
<keyword evidence="22" id="KW-0539">Nucleus</keyword>
<feature type="region of interest" description="Disordered" evidence="26">
    <location>
        <begin position="1817"/>
        <end position="1838"/>
    </location>
</feature>
<dbReference type="GO" id="GO:0005634">
    <property type="term" value="C:nucleus"/>
    <property type="evidence" value="ECO:0007669"/>
    <property type="project" value="UniProtKB-SubCell"/>
</dbReference>
<keyword evidence="20" id="KW-0472">Membrane</keyword>
<proteinExistence type="predicted"/>
<dbReference type="Pfam" id="PF00620">
    <property type="entry name" value="RhoGAP"/>
    <property type="match status" value="1"/>
</dbReference>
<evidence type="ECO:0000256" key="16">
    <source>
        <dbReference type="ARBA" id="ARBA00022989"/>
    </source>
</evidence>
<evidence type="ECO:0000256" key="4">
    <source>
        <dbReference type="ARBA" id="ARBA00011980"/>
    </source>
</evidence>
<evidence type="ECO:0000256" key="17">
    <source>
        <dbReference type="ARBA" id="ARBA00023054"/>
    </source>
</evidence>
<dbReference type="InterPro" id="IPR022812">
    <property type="entry name" value="Dynamin"/>
</dbReference>
<feature type="region of interest" description="Disordered" evidence="26">
    <location>
        <begin position="1585"/>
        <end position="1612"/>
    </location>
</feature>
<dbReference type="GO" id="GO:0005758">
    <property type="term" value="C:mitochondrial intermembrane space"/>
    <property type="evidence" value="ECO:0007669"/>
    <property type="project" value="UniProtKB-SubCell"/>
</dbReference>
<keyword evidence="17 25" id="KW-0175">Coiled coil</keyword>
<feature type="compositionally biased region" description="Basic residues" evidence="26">
    <location>
        <begin position="1056"/>
        <end position="1067"/>
    </location>
</feature>
<evidence type="ECO:0000256" key="9">
    <source>
        <dbReference type="ARBA" id="ARBA00022723"/>
    </source>
</evidence>
<dbReference type="InterPro" id="IPR027417">
    <property type="entry name" value="P-loop_NTPase"/>
</dbReference>
<dbReference type="Gene3D" id="2.30.30.140">
    <property type="match status" value="1"/>
</dbReference>
<dbReference type="CDD" id="cd00201">
    <property type="entry name" value="WW"/>
    <property type="match status" value="1"/>
</dbReference>
<dbReference type="PROSITE" id="PS50003">
    <property type="entry name" value="PH_DOMAIN"/>
    <property type="match status" value="1"/>
</dbReference>
<feature type="compositionally biased region" description="Low complexity" evidence="26">
    <location>
        <begin position="951"/>
        <end position="970"/>
    </location>
</feature>
<evidence type="ECO:0000256" key="26">
    <source>
        <dbReference type="SAM" id="MobiDB-lite"/>
    </source>
</evidence>
<evidence type="ECO:0000256" key="1">
    <source>
        <dbReference type="ARBA" id="ARBA00004123"/>
    </source>
</evidence>
<dbReference type="Gene3D" id="1.10.555.10">
    <property type="entry name" value="Rho GTPase activation protein"/>
    <property type="match status" value="1"/>
</dbReference>
<dbReference type="InterPro" id="IPR036028">
    <property type="entry name" value="SH3-like_dom_sf"/>
</dbReference>
<feature type="compositionally biased region" description="Pro residues" evidence="26">
    <location>
        <begin position="1268"/>
        <end position="1277"/>
    </location>
</feature>
<dbReference type="Pfam" id="PF00350">
    <property type="entry name" value="Dynamin_N"/>
    <property type="match status" value="1"/>
</dbReference>
<evidence type="ECO:0000256" key="20">
    <source>
        <dbReference type="ARBA" id="ARBA00023136"/>
    </source>
</evidence>
<feature type="coiled-coil region" evidence="25">
    <location>
        <begin position="613"/>
        <end position="662"/>
    </location>
</feature>
<keyword evidence="15" id="KW-0809">Transit peptide</keyword>
<evidence type="ECO:0000256" key="22">
    <source>
        <dbReference type="ARBA" id="ARBA00023242"/>
    </source>
</evidence>
<comment type="subcellular location">
    <subcellularLocation>
        <location evidence="2">Mitochondrion inner membrane</location>
        <topology evidence="2">Single-pass membrane protein</topology>
    </subcellularLocation>
    <subcellularLocation>
        <location evidence="3">Mitochondrion intermembrane space</location>
    </subcellularLocation>
    <subcellularLocation>
        <location evidence="1">Nucleus</location>
    </subcellularLocation>
</comment>
<feature type="region of interest" description="Disordered" evidence="26">
    <location>
        <begin position="850"/>
        <end position="887"/>
    </location>
</feature>
<dbReference type="PROSITE" id="PS51718">
    <property type="entry name" value="G_DYNAMIN_2"/>
    <property type="match status" value="1"/>
</dbReference>
<evidence type="ECO:0000256" key="11">
    <source>
        <dbReference type="ARBA" id="ARBA00022771"/>
    </source>
</evidence>
<dbReference type="InterPro" id="IPR011993">
    <property type="entry name" value="PH-like_dom_sf"/>
</dbReference>
<feature type="compositionally biased region" description="Acidic residues" evidence="26">
    <location>
        <begin position="1251"/>
        <end position="1263"/>
    </location>
</feature>
<dbReference type="SUPFAM" id="SSF50729">
    <property type="entry name" value="PH domain-like"/>
    <property type="match status" value="1"/>
</dbReference>
<keyword evidence="8" id="KW-0053">Apoptosis</keyword>
<feature type="compositionally biased region" description="Basic and acidic residues" evidence="26">
    <location>
        <begin position="1032"/>
        <end position="1043"/>
    </location>
</feature>
<dbReference type="InterPro" id="IPR036236">
    <property type="entry name" value="Znf_C2H2_sf"/>
</dbReference>
<feature type="region of interest" description="Disordered" evidence="26">
    <location>
        <begin position="738"/>
        <end position="774"/>
    </location>
</feature>
<dbReference type="Gene3D" id="2.40.50.90">
    <property type="match status" value="1"/>
</dbReference>
<dbReference type="EC" id="3.6.5.5" evidence="4"/>
<dbReference type="SMART" id="SM00456">
    <property type="entry name" value="WW"/>
    <property type="match status" value="2"/>
</dbReference>
<dbReference type="InterPro" id="IPR001969">
    <property type="entry name" value="Aspartic_peptidase_AS"/>
</dbReference>
<dbReference type="InterPro" id="IPR001452">
    <property type="entry name" value="SH3_domain"/>
</dbReference>
<dbReference type="SUPFAM" id="SSF63748">
    <property type="entry name" value="Tudor/PWWP/MBT"/>
    <property type="match status" value="1"/>
</dbReference>
<name>A0A7R8WG91_9CRUS</name>
<feature type="non-terminal residue" evidence="27">
    <location>
        <position position="1"/>
    </location>
</feature>
<feature type="region of interest" description="Disordered" evidence="26">
    <location>
        <begin position="2415"/>
        <end position="2470"/>
    </location>
</feature>
<dbReference type="SMART" id="SM00053">
    <property type="entry name" value="DYNc"/>
    <property type="match status" value="1"/>
</dbReference>
<dbReference type="Gene3D" id="2.30.30.40">
    <property type="entry name" value="SH3 Domains"/>
    <property type="match status" value="1"/>
</dbReference>
<feature type="compositionally biased region" description="Basic and acidic residues" evidence="26">
    <location>
        <begin position="1588"/>
        <end position="1598"/>
    </location>
</feature>
<keyword evidence="14" id="KW-0862">Zinc</keyword>
<keyword evidence="9" id="KW-0479">Metal-binding</keyword>
<dbReference type="InterPro" id="IPR001849">
    <property type="entry name" value="PH_domain"/>
</dbReference>
<dbReference type="Pfam" id="PF19434">
    <property type="entry name" value="OPA1_C"/>
    <property type="match status" value="1"/>
</dbReference>
<dbReference type="GO" id="GO:0008270">
    <property type="term" value="F:zinc ion binding"/>
    <property type="evidence" value="ECO:0007669"/>
    <property type="project" value="UniProtKB-KW"/>
</dbReference>
<dbReference type="GO" id="GO:0007165">
    <property type="term" value="P:signal transduction"/>
    <property type="evidence" value="ECO:0007669"/>
    <property type="project" value="InterPro"/>
</dbReference>
<dbReference type="PROSITE" id="PS00141">
    <property type="entry name" value="ASP_PROTEASE"/>
    <property type="match status" value="1"/>
</dbReference>
<evidence type="ECO:0000256" key="13">
    <source>
        <dbReference type="ARBA" id="ARBA00022801"/>
    </source>
</evidence>
<feature type="compositionally biased region" description="Polar residues" evidence="26">
    <location>
        <begin position="850"/>
        <end position="868"/>
    </location>
</feature>
<dbReference type="PANTHER" id="PTHR23176">
    <property type="entry name" value="RHO/RAC/CDC GTPASE-ACTIVATING PROTEIN"/>
    <property type="match status" value="1"/>
</dbReference>
<feature type="compositionally biased region" description="Basic and acidic residues" evidence="26">
    <location>
        <begin position="1359"/>
        <end position="1392"/>
    </location>
</feature>
<keyword evidence="16" id="KW-1133">Transmembrane helix</keyword>
<dbReference type="GO" id="GO:0006915">
    <property type="term" value="P:apoptotic process"/>
    <property type="evidence" value="ECO:0007669"/>
    <property type="project" value="UniProtKB-KW"/>
</dbReference>
<feature type="compositionally biased region" description="Polar residues" evidence="26">
    <location>
        <begin position="750"/>
        <end position="762"/>
    </location>
</feature>
<dbReference type="InterPro" id="IPR045817">
    <property type="entry name" value="OPA1_C"/>
</dbReference>
<dbReference type="InterPro" id="IPR008936">
    <property type="entry name" value="Rho_GTPase_activation_prot"/>
</dbReference>
<evidence type="ECO:0000256" key="23">
    <source>
        <dbReference type="ARBA" id="ARBA00044791"/>
    </source>
</evidence>
<evidence type="ECO:0000256" key="12">
    <source>
        <dbReference type="ARBA" id="ARBA00022792"/>
    </source>
</evidence>